<dbReference type="Pfam" id="PF02585">
    <property type="entry name" value="PIG-L"/>
    <property type="match status" value="1"/>
</dbReference>
<evidence type="ECO:0008006" key="2">
    <source>
        <dbReference type="Google" id="ProtNLM"/>
    </source>
</evidence>
<proteinExistence type="predicted"/>
<name>A0A382ZJS0_9ZZZZ</name>
<accession>A0A382ZJS0</accession>
<dbReference type="InterPro" id="IPR024078">
    <property type="entry name" value="LmbE-like_dom_sf"/>
</dbReference>
<evidence type="ECO:0000313" key="1">
    <source>
        <dbReference type="EMBL" id="SVD94938.1"/>
    </source>
</evidence>
<organism evidence="1">
    <name type="scientific">marine metagenome</name>
    <dbReference type="NCBI Taxonomy" id="408172"/>
    <lineage>
        <taxon>unclassified sequences</taxon>
        <taxon>metagenomes</taxon>
        <taxon>ecological metagenomes</taxon>
    </lineage>
</organism>
<feature type="non-terminal residue" evidence="1">
    <location>
        <position position="1"/>
    </location>
</feature>
<reference evidence="1" key="1">
    <citation type="submission" date="2018-05" db="EMBL/GenBank/DDBJ databases">
        <authorList>
            <person name="Lanie J.A."/>
            <person name="Ng W.-L."/>
            <person name="Kazmierczak K.M."/>
            <person name="Andrzejewski T.M."/>
            <person name="Davidsen T.M."/>
            <person name="Wayne K.J."/>
            <person name="Tettelin H."/>
            <person name="Glass J.I."/>
            <person name="Rusch D."/>
            <person name="Podicherti R."/>
            <person name="Tsui H.-C.T."/>
            <person name="Winkler M.E."/>
        </authorList>
    </citation>
    <scope>NUCLEOTIDE SEQUENCE</scope>
</reference>
<dbReference type="InterPro" id="IPR003737">
    <property type="entry name" value="GlcNAc_PI_deacetylase-related"/>
</dbReference>
<dbReference type="AlphaFoldDB" id="A0A382ZJS0"/>
<dbReference type="SUPFAM" id="SSF102588">
    <property type="entry name" value="LmbE-like"/>
    <property type="match status" value="1"/>
</dbReference>
<gene>
    <name evidence="1" type="ORF">METZ01_LOCUS447792</name>
</gene>
<protein>
    <recommendedName>
        <fullName evidence="2">PIG-L family deacetylase</fullName>
    </recommendedName>
</protein>
<dbReference type="Gene3D" id="3.40.50.10320">
    <property type="entry name" value="LmbE-like"/>
    <property type="match status" value="1"/>
</dbReference>
<sequence>QQKAAETLGVLEVVRLDYEDGSLEDIPLFRGQIVEAIRKFKPDVALFTDPLRTGFYLHRDHRIAGSVALDALFPYARDRLHYPEHEFEGLLPHKTADALMWGSESPDTFIDITESIDKKIEALAAHKTQIPSGEESYEFADLIKGTASRIGDRCGYKYAEGFRRISFSV</sequence>
<dbReference type="EMBL" id="UINC01183950">
    <property type="protein sequence ID" value="SVD94938.1"/>
    <property type="molecule type" value="Genomic_DNA"/>
</dbReference>